<dbReference type="Proteomes" id="UP000249464">
    <property type="component" value="Unassembled WGS sequence"/>
</dbReference>
<gene>
    <name evidence="1" type="primary">BQ5605_C003g01947</name>
    <name evidence="1" type="ORF">BQ5605_C003G01947</name>
</gene>
<proteinExistence type="predicted"/>
<reference evidence="1 2" key="1">
    <citation type="submission" date="2016-11" db="EMBL/GenBank/DDBJ databases">
        <authorList>
            <person name="Jaros S."/>
            <person name="Januszkiewicz K."/>
            <person name="Wedrychowicz H."/>
        </authorList>
    </citation>
    <scope>NUCLEOTIDE SEQUENCE [LARGE SCALE GENOMIC DNA]</scope>
</reference>
<dbReference type="EMBL" id="FQNC01000042">
    <property type="protein sequence ID" value="SGY38040.1"/>
    <property type="molecule type" value="Genomic_DNA"/>
</dbReference>
<sequence length="248" mass="27007">MKSMYRLLGVYTTLLYAVLTDRAALITWDDLPFESFHDAVEIHWAQPFMVSLSTYRTPSQFAPMSDLEYLLTVDVFNALPAGVLHSAMAANRLAQIRSNVTKASVTAPTRWLSGPLPGRLVVNGLNQAHTEVRYDQNDPAVLVTVADGTADARVESILVGKTDFQIITERSGFGKLDASALPLTNFHGGGGDKEQPSSVDSVWGRMFTRVQFDPPPVFTKGVEGTTIALPPVDHHDKTTFVDCAAPSS</sequence>
<evidence type="ECO:0000313" key="1">
    <source>
        <dbReference type="EMBL" id="SGY38040.1"/>
    </source>
</evidence>
<protein>
    <submittedName>
        <fullName evidence="1">BQ5605_C003g01947 protein</fullName>
    </submittedName>
</protein>
<evidence type="ECO:0000313" key="2">
    <source>
        <dbReference type="Proteomes" id="UP000249464"/>
    </source>
</evidence>
<name>A0A2X0MMA6_9BASI</name>
<dbReference type="AlphaFoldDB" id="A0A2X0MMA6"/>
<dbReference type="STRING" id="796604.A0A2X0MMA6"/>
<accession>A0A2X0MMA6</accession>
<keyword evidence="2" id="KW-1185">Reference proteome</keyword>
<organism evidence="1 2">
    <name type="scientific">Microbotryum silenes-dioicae</name>
    <dbReference type="NCBI Taxonomy" id="796604"/>
    <lineage>
        <taxon>Eukaryota</taxon>
        <taxon>Fungi</taxon>
        <taxon>Dikarya</taxon>
        <taxon>Basidiomycota</taxon>
        <taxon>Pucciniomycotina</taxon>
        <taxon>Microbotryomycetes</taxon>
        <taxon>Microbotryales</taxon>
        <taxon>Microbotryaceae</taxon>
        <taxon>Microbotryum</taxon>
    </lineage>
</organism>